<feature type="compositionally biased region" description="Polar residues" evidence="1">
    <location>
        <begin position="73"/>
        <end position="83"/>
    </location>
</feature>
<gene>
    <name evidence="3" type="ORF">MOPEL_074_00700</name>
</gene>
<keyword evidence="2" id="KW-1133">Transmembrane helix</keyword>
<dbReference type="OrthoDB" id="4807612at2"/>
<reference evidence="3 4" key="1">
    <citation type="submission" date="2012-02" db="EMBL/GenBank/DDBJ databases">
        <title>Whole genome shotgun sequence of Mobilicoccus pelagius NBRC 104925.</title>
        <authorList>
            <person name="Yoshida Y."/>
            <person name="Hosoyama A."/>
            <person name="Tsuchikane K."/>
            <person name="Katsumata H."/>
            <person name="Yamazaki S."/>
            <person name="Fujita N."/>
        </authorList>
    </citation>
    <scope>NUCLEOTIDE SEQUENCE [LARGE SCALE GENOMIC DNA]</scope>
    <source>
        <strain evidence="3 4">NBRC 104925</strain>
    </source>
</reference>
<dbReference type="AlphaFoldDB" id="H5US75"/>
<evidence type="ECO:0000256" key="1">
    <source>
        <dbReference type="SAM" id="MobiDB-lite"/>
    </source>
</evidence>
<dbReference type="Proteomes" id="UP000004367">
    <property type="component" value="Unassembled WGS sequence"/>
</dbReference>
<keyword evidence="4" id="KW-1185">Reference proteome</keyword>
<evidence type="ECO:0000256" key="2">
    <source>
        <dbReference type="SAM" id="Phobius"/>
    </source>
</evidence>
<evidence type="ECO:0000313" key="3">
    <source>
        <dbReference type="EMBL" id="GAB48583.1"/>
    </source>
</evidence>
<dbReference type="eggNOG" id="ENOG5032D4R">
    <property type="taxonomic scope" value="Bacteria"/>
</dbReference>
<accession>H5US75</accession>
<sequence length="92" mass="9741">MNVMGEILAGLLPSIGIGYLFYKIMRLLLEGDRQERAAYAQWQAEHDAERAGRAATTTGTHIRSGADSAPTAGISTRAPQSGVDNGGAIPRD</sequence>
<proteinExistence type="predicted"/>
<comment type="caution">
    <text evidence="3">The sequence shown here is derived from an EMBL/GenBank/DDBJ whole genome shotgun (WGS) entry which is preliminary data.</text>
</comment>
<evidence type="ECO:0000313" key="4">
    <source>
        <dbReference type="Proteomes" id="UP000004367"/>
    </source>
</evidence>
<dbReference type="RefSeq" id="WP_009482481.1">
    <property type="nucleotide sequence ID" value="NZ_BAFE01000053.1"/>
</dbReference>
<feature type="region of interest" description="Disordered" evidence="1">
    <location>
        <begin position="47"/>
        <end position="92"/>
    </location>
</feature>
<organism evidence="3 4">
    <name type="scientific">Mobilicoccus pelagius NBRC 104925</name>
    <dbReference type="NCBI Taxonomy" id="1089455"/>
    <lineage>
        <taxon>Bacteria</taxon>
        <taxon>Bacillati</taxon>
        <taxon>Actinomycetota</taxon>
        <taxon>Actinomycetes</taxon>
        <taxon>Micrococcales</taxon>
        <taxon>Dermatophilaceae</taxon>
        <taxon>Mobilicoccus</taxon>
    </lineage>
</organism>
<name>H5US75_9MICO</name>
<protein>
    <submittedName>
        <fullName evidence="3">Uncharacterized protein</fullName>
    </submittedName>
</protein>
<dbReference type="STRING" id="1089455.MOPEL_074_00700"/>
<keyword evidence="2" id="KW-0472">Membrane</keyword>
<dbReference type="EMBL" id="BAFE01000053">
    <property type="protein sequence ID" value="GAB48583.1"/>
    <property type="molecule type" value="Genomic_DNA"/>
</dbReference>
<keyword evidence="2" id="KW-0812">Transmembrane</keyword>
<feature type="transmembrane region" description="Helical" evidence="2">
    <location>
        <begin position="6"/>
        <end position="25"/>
    </location>
</feature>